<dbReference type="AlphaFoldDB" id="A0A0M4FW38"/>
<evidence type="ECO:0008006" key="4">
    <source>
        <dbReference type="Google" id="ProtNLM"/>
    </source>
</evidence>
<dbReference type="RefSeq" id="WP_053604735.1">
    <property type="nucleotide sequence ID" value="NZ_CP012600.1"/>
</dbReference>
<dbReference type="PANTHER" id="PTHR34980:SF2">
    <property type="entry name" value="INNER MEMBRANE PROTEIN YHAH-RELATED"/>
    <property type="match status" value="1"/>
</dbReference>
<feature type="transmembrane region" description="Helical" evidence="1">
    <location>
        <begin position="50"/>
        <end position="71"/>
    </location>
</feature>
<feature type="transmembrane region" description="Helical" evidence="1">
    <location>
        <begin position="23"/>
        <end position="44"/>
    </location>
</feature>
<feature type="transmembrane region" description="Helical" evidence="1">
    <location>
        <begin position="83"/>
        <end position="103"/>
    </location>
</feature>
<dbReference type="InterPro" id="IPR008523">
    <property type="entry name" value="DUF805"/>
</dbReference>
<reference evidence="2 3" key="2">
    <citation type="journal article" date="2016" name="Int. J. Syst. Evol. Microbiol.">
        <title>Bacillus gobiensis sp. nov., isolated from a soil sample.</title>
        <authorList>
            <person name="Liu B."/>
            <person name="Liu G.H."/>
            <person name="Cetin S."/>
            <person name="Schumann P."/>
            <person name="Pan Z.Z."/>
            <person name="Chen Q.Q."/>
        </authorList>
    </citation>
    <scope>NUCLEOTIDE SEQUENCE [LARGE SCALE GENOMIC DNA]</scope>
    <source>
        <strain evidence="2 3">FJAT-4402</strain>
    </source>
</reference>
<evidence type="ECO:0000256" key="1">
    <source>
        <dbReference type="SAM" id="Phobius"/>
    </source>
</evidence>
<keyword evidence="3" id="KW-1185">Reference proteome</keyword>
<dbReference type="GO" id="GO:0005886">
    <property type="term" value="C:plasma membrane"/>
    <property type="evidence" value="ECO:0007669"/>
    <property type="project" value="TreeGrafter"/>
</dbReference>
<proteinExistence type="predicted"/>
<dbReference type="PATRIC" id="fig|1441095.3.peg.3523"/>
<evidence type="ECO:0000313" key="2">
    <source>
        <dbReference type="EMBL" id="ALC82918.1"/>
    </source>
</evidence>
<organism evidence="2 3">
    <name type="scientific">Bacillus gobiensis</name>
    <dbReference type="NCBI Taxonomy" id="1441095"/>
    <lineage>
        <taxon>Bacteria</taxon>
        <taxon>Bacillati</taxon>
        <taxon>Bacillota</taxon>
        <taxon>Bacilli</taxon>
        <taxon>Bacillales</taxon>
        <taxon>Bacillaceae</taxon>
        <taxon>Bacillus</taxon>
    </lineage>
</organism>
<protein>
    <recommendedName>
        <fullName evidence="4">DUF805 domain-containing protein</fullName>
    </recommendedName>
</protein>
<reference evidence="3" key="1">
    <citation type="submission" date="2015-08" db="EMBL/GenBank/DDBJ databases">
        <title>Genome sequencing project for genomic taxonomy and phylogenomics of Bacillus-like bacteria.</title>
        <authorList>
            <person name="Liu B."/>
            <person name="Wang J."/>
            <person name="Zhu Y."/>
            <person name="Liu G."/>
            <person name="Chen Q."/>
            <person name="Chen Z."/>
            <person name="Lan J."/>
            <person name="Che J."/>
            <person name="Ge C."/>
            <person name="Shi H."/>
            <person name="Pan Z."/>
            <person name="Liu X."/>
        </authorList>
    </citation>
    <scope>NUCLEOTIDE SEQUENCE [LARGE SCALE GENOMIC DNA]</scope>
    <source>
        <strain evidence="3">FJAT-4402</strain>
    </source>
</reference>
<dbReference type="Proteomes" id="UP000067625">
    <property type="component" value="Chromosome"/>
</dbReference>
<gene>
    <name evidence="2" type="ORF">AM592_15975</name>
</gene>
<dbReference type="EMBL" id="CP012600">
    <property type="protein sequence ID" value="ALC82918.1"/>
    <property type="molecule type" value="Genomic_DNA"/>
</dbReference>
<dbReference type="PANTHER" id="PTHR34980">
    <property type="entry name" value="INNER MEMBRANE PROTEIN-RELATED-RELATED"/>
    <property type="match status" value="1"/>
</dbReference>
<keyword evidence="1" id="KW-0472">Membrane</keyword>
<keyword evidence="1" id="KW-1133">Transmembrane helix</keyword>
<accession>A0A0M4FW38</accession>
<sequence>MEWYSKVLKNYANFYGRARRKELWIYNLFNAIIFIVLFILQALITNPAVAIIIGLLTGIYALGVLVPSLAVTARRLHDIGMSGWLLLIYLVPFLGGLAIFVLACLDSQAGDNEHGPNPKYGDSSKSDTVSI</sequence>
<dbReference type="OrthoDB" id="9812349at2"/>
<dbReference type="Pfam" id="PF05656">
    <property type="entry name" value="DUF805"/>
    <property type="match status" value="1"/>
</dbReference>
<keyword evidence="1" id="KW-0812">Transmembrane</keyword>
<name>A0A0M4FW38_9BACI</name>
<evidence type="ECO:0000313" key="3">
    <source>
        <dbReference type="Proteomes" id="UP000067625"/>
    </source>
</evidence>